<name>A0ACC3BA94_9EURO</name>
<comment type="caution">
    <text evidence="1">The sequence shown here is derived from an EMBL/GenBank/DDBJ whole genome shotgun (WGS) entry which is preliminary data.</text>
</comment>
<sequence>MSMFRSAADSSSSSDTESNPSGLEHEAAEVKTRSSVQKAQSNGKGASTPPLLTGENQTRNKIEGSDTNMEGHTNIMTAALLEFYCFSRAADILNAQAAPHKQFTRDSPEAQMLGKKMYEYKSQFLSSRGVLATGVHKEELGSTRQYYRDNLDFLGISALEDLNLGDIPGQAQTMDPDRALVLATRASNIIQAPPNPEYGSLPSPDLLGPPGIPGIGRGAAKNFRLDLSSLPARPSPLSGSSPVSFPIFDQSAQTPTENMSRYAMEFSEIKILGRGSFGEVYHVKNHIDGQSYAVKKIPISQKRLEQLQCGGENQLETIMKEIRTLARLEHKNVVRYYGAWVEKVRLASYLPRDPQDPMKLEAEDTQTETFSHDSHDDQSFGIVFEHSEASAGDTSSEPKTEKESLVYNPFERRDSRASQASYATLASRNSKKSSAPSWGEGDEEIESIPRDFTGPSLSTFGGTDNDIFTDGFSHDASRLQVQRRPRDESQIPAVVLHIQMSLHPISLGSYLSPEPGKAALDHQEIPRRHCFHLVPSLKMMQRIISGVDYLHSKNIVHRDLKPANIFLSSHETKRLDGCPPCESAHQIPSRYCHPRIGDFGLVADISHLNEQSPTTPVTALQSGGAKVHRAVGTEFYRPPLMDNHPETTNITSFYTIDESLDVYALGVILFELLYRLNTKMERQLVLSELTRAPQGQTSTGPSFPADFNHKIDMGDLVLDNGNTVADSLVACIRGMLDPLPAQRWSCMDVKKYLQEILVVADKACAESFPHAD</sequence>
<evidence type="ECO:0000313" key="1">
    <source>
        <dbReference type="EMBL" id="KAK1147091.1"/>
    </source>
</evidence>
<dbReference type="Proteomes" id="UP001177260">
    <property type="component" value="Unassembled WGS sequence"/>
</dbReference>
<proteinExistence type="predicted"/>
<accession>A0ACC3BA94</accession>
<organism evidence="1 2">
    <name type="scientific">Aspergillus melleus</name>
    <dbReference type="NCBI Taxonomy" id="138277"/>
    <lineage>
        <taxon>Eukaryota</taxon>
        <taxon>Fungi</taxon>
        <taxon>Dikarya</taxon>
        <taxon>Ascomycota</taxon>
        <taxon>Pezizomycotina</taxon>
        <taxon>Eurotiomycetes</taxon>
        <taxon>Eurotiomycetidae</taxon>
        <taxon>Eurotiales</taxon>
        <taxon>Aspergillaceae</taxon>
        <taxon>Aspergillus</taxon>
        <taxon>Aspergillus subgen. Circumdati</taxon>
    </lineage>
</organism>
<reference evidence="1 2" key="1">
    <citation type="journal article" date="2023" name="ACS Omega">
        <title>Identification of the Neoaspergillic Acid Biosynthesis Gene Cluster by Establishing an In Vitro CRISPR-Ribonucleoprotein Genetic System in Aspergillus melleus.</title>
        <authorList>
            <person name="Yuan B."/>
            <person name="Grau M.F."/>
            <person name="Murata R.M."/>
            <person name="Torok T."/>
            <person name="Venkateswaran K."/>
            <person name="Stajich J.E."/>
            <person name="Wang C.C.C."/>
        </authorList>
    </citation>
    <scope>NUCLEOTIDE SEQUENCE [LARGE SCALE GENOMIC DNA]</scope>
    <source>
        <strain evidence="1 2">IMV 1140</strain>
    </source>
</reference>
<evidence type="ECO:0000313" key="2">
    <source>
        <dbReference type="Proteomes" id="UP001177260"/>
    </source>
</evidence>
<gene>
    <name evidence="1" type="ORF">N8T08_001830</name>
</gene>
<dbReference type="EMBL" id="JAOPJF010000013">
    <property type="protein sequence ID" value="KAK1147091.1"/>
    <property type="molecule type" value="Genomic_DNA"/>
</dbReference>
<protein>
    <submittedName>
        <fullName evidence="1">Uncharacterized protein</fullName>
    </submittedName>
</protein>
<keyword evidence="2" id="KW-1185">Reference proteome</keyword>